<keyword evidence="1" id="KW-0328">Glycosyltransferase</keyword>
<dbReference type="EMBL" id="JACCFH010000001">
    <property type="protein sequence ID" value="NYG35363.1"/>
    <property type="molecule type" value="Genomic_DNA"/>
</dbReference>
<dbReference type="Proteomes" id="UP000518288">
    <property type="component" value="Unassembled WGS sequence"/>
</dbReference>
<keyword evidence="9" id="KW-1185">Reference proteome</keyword>
<comment type="catalytic activity">
    <reaction evidence="7">
        <text>dTDP-beta-L-rhamnose + L-arginyl-[protein] = N(omega)-(alpha-L-rhamnosyl)-L-arginyl-[protein] + dTDP + H(+)</text>
        <dbReference type="Rhea" id="RHEA:66692"/>
        <dbReference type="Rhea" id="RHEA-COMP:10532"/>
        <dbReference type="Rhea" id="RHEA-COMP:17096"/>
        <dbReference type="ChEBI" id="CHEBI:15378"/>
        <dbReference type="ChEBI" id="CHEBI:29965"/>
        <dbReference type="ChEBI" id="CHEBI:57510"/>
        <dbReference type="ChEBI" id="CHEBI:58369"/>
        <dbReference type="ChEBI" id="CHEBI:167445"/>
    </reaction>
    <physiologicalReaction direction="left-to-right" evidence="7">
        <dbReference type="Rhea" id="RHEA:66693"/>
    </physiologicalReaction>
</comment>
<protein>
    <recommendedName>
        <fullName evidence="5">Protein-arginine rhamnosyltransferase</fullName>
    </recommendedName>
    <alternativeName>
        <fullName evidence="6">EF-P arginine rhamnosyltransferase</fullName>
    </alternativeName>
</protein>
<evidence type="ECO:0000313" key="8">
    <source>
        <dbReference type="EMBL" id="NYG35363.1"/>
    </source>
</evidence>
<evidence type="ECO:0000256" key="2">
    <source>
        <dbReference type="ARBA" id="ARBA00022679"/>
    </source>
</evidence>
<comment type="similarity">
    <text evidence="4">Belongs to the glycosyltransferase 104 family.</text>
</comment>
<evidence type="ECO:0000256" key="1">
    <source>
        <dbReference type="ARBA" id="ARBA00022676"/>
    </source>
</evidence>
<evidence type="ECO:0000256" key="6">
    <source>
        <dbReference type="ARBA" id="ARBA00030025"/>
    </source>
</evidence>
<dbReference type="RefSeq" id="WP_179635893.1">
    <property type="nucleotide sequence ID" value="NZ_JACCFH010000001.1"/>
</dbReference>
<dbReference type="Pfam" id="PF10093">
    <property type="entry name" value="EarP"/>
    <property type="match status" value="1"/>
</dbReference>
<evidence type="ECO:0000256" key="5">
    <source>
        <dbReference type="ARBA" id="ARBA00024416"/>
    </source>
</evidence>
<accession>A0A7Y9R4E1</accession>
<proteinExistence type="inferred from homology"/>
<dbReference type="PIRSF" id="PIRSF015557">
    <property type="entry name" value="UCP015557"/>
    <property type="match status" value="1"/>
</dbReference>
<dbReference type="InterPro" id="IPR016633">
    <property type="entry name" value="EarP"/>
</dbReference>
<name>A0A7Y9R4E1_9BURK</name>
<sequence length="410" mass="44820">MTAHTSADHTPAFSPVLTVPPALRRWDVFCRVIDNHGDLGVCWRLARDLAGRGAQVRLWVDDASALAWMAPDGAPGVQVLPWRDPLADEAPADVVIEAFGCDPPATYVTRMVAAAETGPAPLWINLEYLSAEPHVEGLHGLASPQWSGPGRGLTKWFFFPGFTPATGGLLREPGLLARRHAHHPATTLTRLGIHLGADDHPDHALMLLFGYTQPLLPAWLDLLADTPHGRGDRRVRTTLLVTPGFSAQQVRAWLHQRGATGPGPVVGALRLHFLPHVTQVEFDRLLWASDLNLVRGEDSLVRALWAGRPLLWQLYPQEDGVHADKLAAFLDVALDHTPPALAAPLRAMARLWNGGGDPADLPRVWSALWPALQVPWRTDAAARQQRWAGQPDLVSSLLTWVARQRTDGLG</sequence>
<gene>
    <name evidence="8" type="ORF">BDD16_004349</name>
</gene>
<comment type="function">
    <text evidence="3">Protein-arginine rhamnosyltransferase that catalyzes the transfer of a single rhamnose to elongation factor P (EF-P) on 'Lys-32', a modification required for EF-P-dependent rescue of polyproline stalled ribosomes.</text>
</comment>
<evidence type="ECO:0000256" key="4">
    <source>
        <dbReference type="ARBA" id="ARBA00024346"/>
    </source>
</evidence>
<dbReference type="NCBIfam" id="TIGR03837">
    <property type="entry name" value="efp_Arg_rhamno"/>
    <property type="match status" value="1"/>
</dbReference>
<comment type="caution">
    <text evidence="8">The sequence shown here is derived from an EMBL/GenBank/DDBJ whole genome shotgun (WGS) entry which is preliminary data.</text>
</comment>
<dbReference type="GO" id="GO:0106361">
    <property type="term" value="F:protein-arginine rhamnosyltransferase activity"/>
    <property type="evidence" value="ECO:0007669"/>
    <property type="project" value="InterPro"/>
</dbReference>
<evidence type="ECO:0000256" key="3">
    <source>
        <dbReference type="ARBA" id="ARBA00024303"/>
    </source>
</evidence>
<evidence type="ECO:0000313" key="9">
    <source>
        <dbReference type="Proteomes" id="UP000518288"/>
    </source>
</evidence>
<keyword evidence="2" id="KW-0808">Transferase</keyword>
<reference evidence="8 9" key="1">
    <citation type="submission" date="2020-07" db="EMBL/GenBank/DDBJ databases">
        <title>Genomic Encyclopedia of Archaeal and Bacterial Type Strains, Phase II (KMG-II): from individual species to whole genera.</title>
        <authorList>
            <person name="Goeker M."/>
        </authorList>
    </citation>
    <scope>NUCLEOTIDE SEQUENCE [LARGE SCALE GENOMIC DNA]</scope>
    <source>
        <strain evidence="8 9">DSM 21226</strain>
    </source>
</reference>
<dbReference type="AlphaFoldDB" id="A0A7Y9R4E1"/>
<organism evidence="8 9">
    <name type="scientific">Sphaerotilus montanus</name>
    <dbReference type="NCBI Taxonomy" id="522889"/>
    <lineage>
        <taxon>Bacteria</taxon>
        <taxon>Pseudomonadati</taxon>
        <taxon>Pseudomonadota</taxon>
        <taxon>Betaproteobacteria</taxon>
        <taxon>Burkholderiales</taxon>
        <taxon>Sphaerotilaceae</taxon>
        <taxon>Sphaerotilus</taxon>
    </lineage>
</organism>
<evidence type="ECO:0000256" key="7">
    <source>
        <dbReference type="ARBA" id="ARBA00048472"/>
    </source>
</evidence>